<accession>A0A8T4KV96</accession>
<evidence type="ECO:0008006" key="3">
    <source>
        <dbReference type="Google" id="ProtNLM"/>
    </source>
</evidence>
<dbReference type="EMBL" id="JAGVWD010000003">
    <property type="protein sequence ID" value="MBS3057029.1"/>
    <property type="molecule type" value="Genomic_DNA"/>
</dbReference>
<evidence type="ECO:0000313" key="1">
    <source>
        <dbReference type="EMBL" id="MBS3057029.1"/>
    </source>
</evidence>
<dbReference type="InterPro" id="IPR013783">
    <property type="entry name" value="Ig-like_fold"/>
</dbReference>
<name>A0A8T4KV96_9ARCH</name>
<sequence>MPLLLISILLISGCVTEGVLKAKFSNLPQWTMGQRGVFPLTVEGGTPPYACAITQGALPPEFVLVNCEIDGTPPLLAGGTTQSISPQFTVTITDSANPPNTLAVEMAIVVKQPSLTLVTNPVACTVGVYCSANLIANVSGGTAPYLYQSDTFRNGTPPWGTVVGNDGLLIGIPTREGIYTFGVCAVDTVALSTCGPVTATIEPAEEEGIVLELGTATCTAKRECNADLIISASGGIEPYAFELGEGTLPLGTILDDGVLTGIPTEEGTYAFEVCAFDVTLAAGCGQTTVTIEPPKGPELVLGTATCTVDEYCDADLIVDVFGGTPPYEFELGEGTAPWGTILSIDGFLTGTPTDEGTYDFEVCVFDSAEDFACEETTVTIEPSIELETIYSGPFSVSGNYDRAFPDYGTTCTFADTFTGTITLSLIDEAWDIVSGTADVDGTFTSTAIAGSTGSFTCLDSQLPWSDSASVSGAPSDLEFNTSFVTAGGSTYTGNFIGSVFEGSVSGNMEFTSPCCTGAASSSVTLTEQ</sequence>
<proteinExistence type="predicted"/>
<reference evidence="1" key="1">
    <citation type="submission" date="2021-03" db="EMBL/GenBank/DDBJ databases">
        <authorList>
            <person name="Jaffe A."/>
        </authorList>
    </citation>
    <scope>NUCLEOTIDE SEQUENCE</scope>
    <source>
        <strain evidence="1">RIFCSPHIGHO2_01_FULL_AR10_44_11</strain>
    </source>
</reference>
<reference evidence="1" key="2">
    <citation type="submission" date="2021-05" db="EMBL/GenBank/DDBJ databases">
        <title>Protein family content uncovers lineage relationships and bacterial pathway maintenance mechanisms in DPANN archaea.</title>
        <authorList>
            <person name="Castelle C.J."/>
            <person name="Meheust R."/>
            <person name="Jaffe A.L."/>
            <person name="Seitz K."/>
            <person name="Gong X."/>
            <person name="Baker B.J."/>
            <person name="Banfield J.F."/>
        </authorList>
    </citation>
    <scope>NUCLEOTIDE SEQUENCE</scope>
    <source>
        <strain evidence="1">RIFCSPHIGHO2_01_FULL_AR10_44_11</strain>
    </source>
</reference>
<comment type="caution">
    <text evidence="1">The sequence shown here is derived from an EMBL/GenBank/DDBJ whole genome shotgun (WGS) entry which is preliminary data.</text>
</comment>
<evidence type="ECO:0000313" key="2">
    <source>
        <dbReference type="Proteomes" id="UP000677687"/>
    </source>
</evidence>
<dbReference type="Gene3D" id="2.60.40.10">
    <property type="entry name" value="Immunoglobulins"/>
    <property type="match status" value="2"/>
</dbReference>
<gene>
    <name evidence="1" type="ORF">J4415_00180</name>
</gene>
<dbReference type="Proteomes" id="UP000677687">
    <property type="component" value="Unassembled WGS sequence"/>
</dbReference>
<protein>
    <recommendedName>
        <fullName evidence="3">Ig-like domain-containing protein</fullName>
    </recommendedName>
</protein>
<dbReference type="AlphaFoldDB" id="A0A8T4KV96"/>
<organism evidence="1 2">
    <name type="scientific">Candidatus Iainarchaeum sp</name>
    <dbReference type="NCBI Taxonomy" id="3101447"/>
    <lineage>
        <taxon>Archaea</taxon>
        <taxon>Candidatus Iainarchaeota</taxon>
        <taxon>Candidatus Iainarchaeia</taxon>
        <taxon>Candidatus Iainarchaeales</taxon>
        <taxon>Candidatus Iainarchaeaceae</taxon>
        <taxon>Candidatus Iainarchaeum</taxon>
    </lineage>
</organism>